<sequence length="199" mass="22500">MRHELVFTIGLFVAVLSVSSQSDLSRHNWSIISRNRSVFTKLVSELNNHHSIPEFEALCKIYRITQAETPKPSFKNREKEAEILKKLEEMVSETEAVGGDKGSSKLGKRTTAYQEIKILLEKAKKLKEEIEVNRTRSLNASRSAEENMLRAVYGDAVDVARNENKTLEEAMRGNKSLLFNSVYSAATSCGSYGDKLERR</sequence>
<dbReference type="AlphaFoldDB" id="Q03848"/>
<evidence type="ECO:0000313" key="3">
    <source>
        <dbReference type="EMBL" id="AAA63548.1"/>
    </source>
</evidence>
<reference evidence="3" key="1">
    <citation type="journal article" date="1991" name="Mol. Cell. Biol.">
        <title>A similar gene is shared by both the variant surface glycoprotein and procyclin gene transcription units of Trypanosoma brucei.</title>
        <authorList>
            <person name="Berberof M."/>
            <person name="Pays A."/>
            <person name="Pays E."/>
        </authorList>
    </citation>
    <scope>NUCLEOTIDE SEQUENCE</scope>
    <source>
        <strain evidence="3">EATRO 1125</strain>
    </source>
</reference>
<dbReference type="VEuPathDB" id="TriTrypDB:Tbg972.6.170"/>
<proteinExistence type="evidence at transcript level"/>
<feature type="signal peptide" evidence="2">
    <location>
        <begin position="1"/>
        <end position="20"/>
    </location>
</feature>
<organism evidence="3">
    <name type="scientific">Trypanosoma brucei</name>
    <dbReference type="NCBI Taxonomy" id="5691"/>
    <lineage>
        <taxon>Eukaryota</taxon>
        <taxon>Discoba</taxon>
        <taxon>Euglenozoa</taxon>
        <taxon>Kinetoplastea</taxon>
        <taxon>Metakinetoplastina</taxon>
        <taxon>Trypanosomatida</taxon>
        <taxon>Trypanosomatidae</taxon>
        <taxon>Trypanosoma</taxon>
    </lineage>
</organism>
<keyword evidence="2" id="KW-0732">Signal</keyword>
<feature type="coiled-coil region" evidence="1">
    <location>
        <begin position="77"/>
        <end position="136"/>
    </location>
</feature>
<dbReference type="PIR" id="A39685">
    <property type="entry name" value="A39685"/>
</dbReference>
<dbReference type="VEuPathDB" id="TriTrypDB:Tb427_000013700"/>
<dbReference type="EMBL" id="M63745">
    <property type="protein sequence ID" value="AAA63548.1"/>
    <property type="molecule type" value="mRNA"/>
</dbReference>
<evidence type="ECO:0000256" key="1">
    <source>
        <dbReference type="SAM" id="Coils"/>
    </source>
</evidence>
<name>Q03848_9TRYP</name>
<gene>
    <name evidence="3" type="primary">GRESAG 2.1</name>
</gene>
<protein>
    <submittedName>
        <fullName evidence="3">GRESAG 2.1 protein</fullName>
    </submittedName>
</protein>
<dbReference type="VEuPathDB" id="TriTrypDB:Tb1125.3.570"/>
<accession>Q03848</accession>
<dbReference type="VEuPathDB" id="TriTrypDB:Tb11.v5.0816"/>
<keyword evidence="1" id="KW-0175">Coiled coil</keyword>
<feature type="chain" id="PRO_5004163902" evidence="2">
    <location>
        <begin position="21"/>
        <end position="199"/>
    </location>
</feature>
<evidence type="ECO:0000256" key="2">
    <source>
        <dbReference type="SAM" id="SignalP"/>
    </source>
</evidence>